<protein>
    <submittedName>
        <fullName evidence="1">Uncharacterized protein</fullName>
    </submittedName>
</protein>
<dbReference type="Proteomes" id="UP001197770">
    <property type="component" value="Unassembled WGS sequence"/>
</dbReference>
<keyword evidence="2" id="KW-1185">Reference proteome</keyword>
<sequence>MPNNNSANPIVVLGKEMTANTKYFILFEELVELVKVLTDYLGDDEHGRSEFKSEESLLLNSTLRRWLLNELIIELVVYNEHIQLYFKYIT</sequence>
<accession>A0ABS8GPF0</accession>
<evidence type="ECO:0000313" key="2">
    <source>
        <dbReference type="Proteomes" id="UP001197770"/>
    </source>
</evidence>
<reference evidence="1 2" key="1">
    <citation type="submission" date="2021-11" db="EMBL/GenBank/DDBJ databases">
        <title>Seasonal and diel survey of microbial diversity of the Tyrrhenian coast.</title>
        <authorList>
            <person name="Gattoni G."/>
            <person name="Corral P."/>
        </authorList>
    </citation>
    <scope>NUCLEOTIDE SEQUENCE [LARGE SCALE GENOMIC DNA]</scope>
    <source>
        <strain evidence="1 2">Mr9</strain>
    </source>
</reference>
<evidence type="ECO:0000313" key="1">
    <source>
        <dbReference type="EMBL" id="MCC4211393.1"/>
    </source>
</evidence>
<name>A0ABS8GPF0_9FLAO</name>
<dbReference type="RefSeq" id="WP_228228514.1">
    <property type="nucleotide sequence ID" value="NZ_JAJGMW010000002.1"/>
</dbReference>
<gene>
    <name evidence="1" type="ORF">LLW17_01565</name>
</gene>
<dbReference type="EMBL" id="JAJGMW010000002">
    <property type="protein sequence ID" value="MCC4211393.1"/>
    <property type="molecule type" value="Genomic_DNA"/>
</dbReference>
<proteinExistence type="predicted"/>
<comment type="caution">
    <text evidence="1">The sequence shown here is derived from an EMBL/GenBank/DDBJ whole genome shotgun (WGS) entry which is preliminary data.</text>
</comment>
<organism evidence="1 2">
    <name type="scientific">Leeuwenhoekiella parthenopeia</name>
    <dbReference type="NCBI Taxonomy" id="2890320"/>
    <lineage>
        <taxon>Bacteria</taxon>
        <taxon>Pseudomonadati</taxon>
        <taxon>Bacteroidota</taxon>
        <taxon>Flavobacteriia</taxon>
        <taxon>Flavobacteriales</taxon>
        <taxon>Flavobacteriaceae</taxon>
        <taxon>Leeuwenhoekiella</taxon>
    </lineage>
</organism>